<dbReference type="InterPro" id="IPR002502">
    <property type="entry name" value="Amidase_domain"/>
</dbReference>
<organism evidence="13 14">
    <name type="scientific">Drosophila kikkawai</name>
    <name type="common">Fruit fly</name>
    <dbReference type="NCBI Taxonomy" id="30033"/>
    <lineage>
        <taxon>Eukaryota</taxon>
        <taxon>Metazoa</taxon>
        <taxon>Ecdysozoa</taxon>
        <taxon>Arthropoda</taxon>
        <taxon>Hexapoda</taxon>
        <taxon>Insecta</taxon>
        <taxon>Pterygota</taxon>
        <taxon>Neoptera</taxon>
        <taxon>Endopterygota</taxon>
        <taxon>Diptera</taxon>
        <taxon>Brachycera</taxon>
        <taxon>Muscomorpha</taxon>
        <taxon>Ephydroidea</taxon>
        <taxon>Drosophilidae</taxon>
        <taxon>Drosophila</taxon>
        <taxon>Sophophora</taxon>
    </lineage>
</organism>
<evidence type="ECO:0000259" key="12">
    <source>
        <dbReference type="SMART" id="SM00701"/>
    </source>
</evidence>
<evidence type="ECO:0000256" key="1">
    <source>
        <dbReference type="ARBA" id="ARBA00004613"/>
    </source>
</evidence>
<feature type="chain" id="PRO_5027907681" description="Peptidoglycan-recognition protein" evidence="10">
    <location>
        <begin position="20"/>
        <end position="183"/>
    </location>
</feature>
<evidence type="ECO:0000313" key="13">
    <source>
        <dbReference type="Proteomes" id="UP001652661"/>
    </source>
</evidence>
<dbReference type="RefSeq" id="XP_017029610.1">
    <property type="nucleotide sequence ID" value="XM_017174121.3"/>
</dbReference>
<feature type="signal peptide" evidence="10">
    <location>
        <begin position="1"/>
        <end position="19"/>
    </location>
</feature>
<dbReference type="CDD" id="cd06583">
    <property type="entry name" value="PGRP"/>
    <property type="match status" value="1"/>
</dbReference>
<feature type="domain" description="Peptidoglycan recognition protein family" evidence="12">
    <location>
        <begin position="19"/>
        <end position="161"/>
    </location>
</feature>
<dbReference type="Pfam" id="PF01510">
    <property type="entry name" value="Amidase_2"/>
    <property type="match status" value="1"/>
</dbReference>
<evidence type="ECO:0000256" key="6">
    <source>
        <dbReference type="ARBA" id="ARBA00022859"/>
    </source>
</evidence>
<accession>A0A6P4IMD1</accession>
<dbReference type="Proteomes" id="UP001652661">
    <property type="component" value="Chromosome 3L"/>
</dbReference>
<evidence type="ECO:0000256" key="10">
    <source>
        <dbReference type="SAM" id="SignalP"/>
    </source>
</evidence>
<keyword evidence="4 8" id="KW-0399">Innate immunity</keyword>
<dbReference type="PANTHER" id="PTHR11022:SF75">
    <property type="entry name" value="PEPTIDOGLYCAN-RECOGNITION PROTEIN SB1-RELATED"/>
    <property type="match status" value="1"/>
</dbReference>
<reference evidence="14" key="1">
    <citation type="submission" date="2025-08" db="UniProtKB">
        <authorList>
            <consortium name="RefSeq"/>
        </authorList>
    </citation>
    <scope>IDENTIFICATION</scope>
    <source>
        <strain evidence="14">14028-0561.14</strain>
        <tissue evidence="14">Whole fly</tissue>
    </source>
</reference>
<dbReference type="OrthoDB" id="10001926at2759"/>
<dbReference type="InterPro" id="IPR006619">
    <property type="entry name" value="PGRP_domain_met/bac"/>
</dbReference>
<dbReference type="InterPro" id="IPR015510">
    <property type="entry name" value="PGRP"/>
</dbReference>
<evidence type="ECO:0000256" key="3">
    <source>
        <dbReference type="ARBA" id="ARBA00022525"/>
    </source>
</evidence>
<dbReference type="GO" id="GO:0042834">
    <property type="term" value="F:peptidoglycan binding"/>
    <property type="evidence" value="ECO:0007669"/>
    <property type="project" value="InterPro"/>
</dbReference>
<keyword evidence="5 10" id="KW-0732">Signal</keyword>
<dbReference type="GO" id="GO:0005576">
    <property type="term" value="C:extracellular region"/>
    <property type="evidence" value="ECO:0007669"/>
    <property type="project" value="UniProtKB-SubCell"/>
</dbReference>
<feature type="domain" description="N-acetylmuramoyl-L-alanine amidase" evidence="11">
    <location>
        <begin position="33"/>
        <end position="167"/>
    </location>
</feature>
<dbReference type="SMART" id="SM00701">
    <property type="entry name" value="PGRP"/>
    <property type="match status" value="1"/>
</dbReference>
<evidence type="ECO:0000256" key="9">
    <source>
        <dbReference type="PIRSR" id="PIRSR037945-1"/>
    </source>
</evidence>
<dbReference type="PIRSF" id="PIRSF037945">
    <property type="entry name" value="PGRPs"/>
    <property type="match status" value="1"/>
</dbReference>
<dbReference type="GO" id="GO:0008745">
    <property type="term" value="F:N-acetylmuramoyl-L-alanine amidase activity"/>
    <property type="evidence" value="ECO:0007669"/>
    <property type="project" value="InterPro"/>
</dbReference>
<dbReference type="OMA" id="WPRWQPK"/>
<proteinExistence type="inferred from homology"/>
<dbReference type="FunFam" id="3.40.80.10:FF:000001">
    <property type="entry name" value="Peptidoglycan recognition protein 1"/>
    <property type="match status" value="1"/>
</dbReference>
<dbReference type="GO" id="GO:0009253">
    <property type="term" value="P:peptidoglycan catabolic process"/>
    <property type="evidence" value="ECO:0007669"/>
    <property type="project" value="InterPro"/>
</dbReference>
<evidence type="ECO:0000259" key="11">
    <source>
        <dbReference type="SMART" id="SM00644"/>
    </source>
</evidence>
<keyword evidence="3" id="KW-0964">Secreted</keyword>
<gene>
    <name evidence="14" type="primary">PGRP-SB2</name>
</gene>
<evidence type="ECO:0000256" key="4">
    <source>
        <dbReference type="ARBA" id="ARBA00022588"/>
    </source>
</evidence>
<dbReference type="SMART" id="SM00644">
    <property type="entry name" value="Ami_2"/>
    <property type="match status" value="1"/>
</dbReference>
<evidence type="ECO:0000256" key="8">
    <source>
        <dbReference type="PIRNR" id="PIRNR037945"/>
    </source>
</evidence>
<keyword evidence="13" id="KW-1185">Reference proteome</keyword>
<evidence type="ECO:0000313" key="14">
    <source>
        <dbReference type="RefSeq" id="XP_017029610.1"/>
    </source>
</evidence>
<dbReference type="SUPFAM" id="SSF55846">
    <property type="entry name" value="N-acetylmuramoyl-L-alanine amidase-like"/>
    <property type="match status" value="1"/>
</dbReference>
<keyword evidence="6 8" id="KW-0391">Immunity</keyword>
<dbReference type="Gene3D" id="3.40.80.10">
    <property type="entry name" value="Peptidoglycan recognition protein-like"/>
    <property type="match status" value="1"/>
</dbReference>
<dbReference type="GO" id="GO:0045087">
    <property type="term" value="P:innate immune response"/>
    <property type="evidence" value="ECO:0007669"/>
    <property type="project" value="UniProtKB-KW"/>
</dbReference>
<dbReference type="InterPro" id="IPR017331">
    <property type="entry name" value="Peptidoglycan_recognition"/>
</dbReference>
<protein>
    <recommendedName>
        <fullName evidence="8">Peptidoglycan-recognition protein</fullName>
    </recommendedName>
</protein>
<dbReference type="InterPro" id="IPR036505">
    <property type="entry name" value="Amidase/PGRP_sf"/>
</dbReference>
<dbReference type="GO" id="GO:0008270">
    <property type="term" value="F:zinc ion binding"/>
    <property type="evidence" value="ECO:0007669"/>
    <property type="project" value="InterPro"/>
</dbReference>
<name>A0A6P4IMD1_DROKI</name>
<evidence type="ECO:0000256" key="7">
    <source>
        <dbReference type="ARBA" id="ARBA00023157"/>
    </source>
</evidence>
<keyword evidence="7" id="KW-1015">Disulfide bond</keyword>
<feature type="disulfide bond" evidence="9">
    <location>
        <begin position="56"/>
        <end position="62"/>
    </location>
</feature>
<comment type="similarity">
    <text evidence="2 8">Belongs to the N-acetylmuramoyl-L-alanine amidase 2 family.</text>
</comment>
<evidence type="ECO:0000256" key="5">
    <source>
        <dbReference type="ARBA" id="ARBA00022729"/>
    </source>
</evidence>
<sequence>MKLLLQLSLLTLGLTLALGQIVPRSSWCPVPLSPRLPRLAAPVRLIIIHHTATRQCFNPQQCQQALKNIRADHLRRRFRDIGYNFLIGGDGRIYEGLGFGIRGEHAPNYNSRSIGIAFIGNFQVGLPPAQMMQAARTLISIAVQRRQVVPKYSLIGHCQTKATACPGIHLLNELRKMSGYRRI</sequence>
<evidence type="ECO:0000256" key="2">
    <source>
        <dbReference type="ARBA" id="ARBA00007553"/>
    </source>
</evidence>
<dbReference type="AlphaFoldDB" id="A0A6P4IMD1"/>
<comment type="subcellular location">
    <subcellularLocation>
        <location evidence="1">Secreted</location>
    </subcellularLocation>
</comment>
<dbReference type="PANTHER" id="PTHR11022">
    <property type="entry name" value="PEPTIDOGLYCAN RECOGNITION PROTEIN"/>
    <property type="match status" value="1"/>
</dbReference>